<organism evidence="2 3">
    <name type="scientific">Mycena sanguinolenta</name>
    <dbReference type="NCBI Taxonomy" id="230812"/>
    <lineage>
        <taxon>Eukaryota</taxon>
        <taxon>Fungi</taxon>
        <taxon>Dikarya</taxon>
        <taxon>Basidiomycota</taxon>
        <taxon>Agaricomycotina</taxon>
        <taxon>Agaricomycetes</taxon>
        <taxon>Agaricomycetidae</taxon>
        <taxon>Agaricales</taxon>
        <taxon>Marasmiineae</taxon>
        <taxon>Mycenaceae</taxon>
        <taxon>Mycena</taxon>
    </lineage>
</organism>
<dbReference type="OrthoDB" id="3014296at2759"/>
<feature type="compositionally biased region" description="Basic and acidic residues" evidence="1">
    <location>
        <begin position="275"/>
        <end position="288"/>
    </location>
</feature>
<gene>
    <name evidence="2" type="ORF">MSAN_00227800</name>
</gene>
<reference evidence="2" key="1">
    <citation type="submission" date="2020-05" db="EMBL/GenBank/DDBJ databases">
        <title>Mycena genomes resolve the evolution of fungal bioluminescence.</title>
        <authorList>
            <person name="Tsai I.J."/>
        </authorList>
    </citation>
    <scope>NUCLEOTIDE SEQUENCE</scope>
    <source>
        <strain evidence="2">160909Yilan</strain>
    </source>
</reference>
<dbReference type="EMBL" id="JACAZH010000001">
    <property type="protein sequence ID" value="KAF7378039.1"/>
    <property type="molecule type" value="Genomic_DNA"/>
</dbReference>
<evidence type="ECO:0000256" key="1">
    <source>
        <dbReference type="SAM" id="MobiDB-lite"/>
    </source>
</evidence>
<feature type="region of interest" description="Disordered" evidence="1">
    <location>
        <begin position="266"/>
        <end position="321"/>
    </location>
</feature>
<keyword evidence="3" id="KW-1185">Reference proteome</keyword>
<comment type="caution">
    <text evidence="2">The sequence shown here is derived from an EMBL/GenBank/DDBJ whole genome shotgun (WGS) entry which is preliminary data.</text>
</comment>
<protein>
    <submittedName>
        <fullName evidence="2">Uncharacterized protein</fullName>
    </submittedName>
</protein>
<sequence>MPWACEKSVISYVMTLLLLCAMSLPSAMRRLRLRPLLHTRARCLKMHSHVAPSSSNLDSHLASAPPIPFSPSTPADYSALFRALGHRRFSEGYGPNTRPVALAQRHALTPRQLYLKMRSPKNHLKMRRSTETAVLTTALRAFVRLEDYAGALVVLRGMPADLDDAECALVIKAALHPLACRLYMERDSTRPRITRALLGAPSLSAAGWEIGSGSWAMPERAQWLISRLLKHNTRKAELELVEDEVEDNLRPVAFILRQMMQIHGGATKRKTVTPWREEEVKATEEMETRRRKKSKRPSTQPKQKPAPKTRQEIPLWEGETS</sequence>
<dbReference type="AlphaFoldDB" id="A0A8H7DJU1"/>
<accession>A0A8H7DJU1</accession>
<evidence type="ECO:0000313" key="2">
    <source>
        <dbReference type="EMBL" id="KAF7378039.1"/>
    </source>
</evidence>
<dbReference type="Proteomes" id="UP000623467">
    <property type="component" value="Unassembled WGS sequence"/>
</dbReference>
<proteinExistence type="predicted"/>
<name>A0A8H7DJU1_9AGAR</name>
<evidence type="ECO:0000313" key="3">
    <source>
        <dbReference type="Proteomes" id="UP000623467"/>
    </source>
</evidence>